<feature type="region of interest" description="Disordered" evidence="1">
    <location>
        <begin position="1"/>
        <end position="22"/>
    </location>
</feature>
<dbReference type="AlphaFoldDB" id="A0A139HV12"/>
<proteinExistence type="predicted"/>
<accession>A0A139HV12</accession>
<dbReference type="EMBL" id="LFZN01000007">
    <property type="protein sequence ID" value="KXT06257.1"/>
    <property type="molecule type" value="Genomic_DNA"/>
</dbReference>
<name>A0A139HV12_9PEZI</name>
<reference evidence="2 3" key="1">
    <citation type="submission" date="2015-07" db="EMBL/GenBank/DDBJ databases">
        <title>Comparative genomics of the Sigatoka disease complex on banana suggests a link between parallel evolutionary changes in Pseudocercospora fijiensis and Pseudocercospora eumusae and increased virulence on the banana host.</title>
        <authorList>
            <person name="Chang T.-C."/>
            <person name="Salvucci A."/>
            <person name="Crous P.W."/>
            <person name="Stergiopoulos I."/>
        </authorList>
    </citation>
    <scope>NUCLEOTIDE SEQUENCE [LARGE SCALE GENOMIC DNA]</scope>
    <source>
        <strain evidence="2 3">CBS 114824</strain>
    </source>
</reference>
<gene>
    <name evidence="2" type="ORF">AC578_9114</name>
</gene>
<evidence type="ECO:0000313" key="2">
    <source>
        <dbReference type="EMBL" id="KXT06257.1"/>
    </source>
</evidence>
<evidence type="ECO:0000256" key="1">
    <source>
        <dbReference type="SAM" id="MobiDB-lite"/>
    </source>
</evidence>
<evidence type="ECO:0000313" key="3">
    <source>
        <dbReference type="Proteomes" id="UP000070133"/>
    </source>
</evidence>
<comment type="caution">
    <text evidence="2">The sequence shown here is derived from an EMBL/GenBank/DDBJ whole genome shotgun (WGS) entry which is preliminary data.</text>
</comment>
<keyword evidence="3" id="KW-1185">Reference proteome</keyword>
<dbReference type="OrthoDB" id="3934142at2759"/>
<organism evidence="2 3">
    <name type="scientific">Pseudocercospora eumusae</name>
    <dbReference type="NCBI Taxonomy" id="321146"/>
    <lineage>
        <taxon>Eukaryota</taxon>
        <taxon>Fungi</taxon>
        <taxon>Dikarya</taxon>
        <taxon>Ascomycota</taxon>
        <taxon>Pezizomycotina</taxon>
        <taxon>Dothideomycetes</taxon>
        <taxon>Dothideomycetidae</taxon>
        <taxon>Mycosphaerellales</taxon>
        <taxon>Mycosphaerellaceae</taxon>
        <taxon>Pseudocercospora</taxon>
    </lineage>
</organism>
<protein>
    <submittedName>
        <fullName evidence="2">Uncharacterized protein</fullName>
    </submittedName>
</protein>
<sequence>MFNQSSSTHRKPLPDDVELQPVDSGLADHGWRRLIHTASEPEDIRRQRECQQILQDGHPTFVPSFSSLRDTCIKRTCKHLRDLEEQIKISTQGSQEQDILIDRATDLLRDLDRQFESITDLHQLEDPEYAANRGLSLTHFTLDSGDRRGNWMLLSSDWGSDSRSITESDPSRLTLAKKEWLKDFNDGMMPPIVAFKRRKTVLER</sequence>
<dbReference type="Proteomes" id="UP000070133">
    <property type="component" value="Unassembled WGS sequence"/>
</dbReference>